<dbReference type="PANTHER" id="PTHR30050:SF5">
    <property type="entry name" value="DNAA REGULATORY INACTIVATOR HDA"/>
    <property type="match status" value="1"/>
</dbReference>
<feature type="domain" description="Hda lid" evidence="1">
    <location>
        <begin position="161"/>
        <end position="219"/>
    </location>
</feature>
<gene>
    <name evidence="2" type="ORF">EQU50_07435</name>
</gene>
<dbReference type="Proteomes" id="UP000293550">
    <property type="component" value="Unassembled WGS sequence"/>
</dbReference>
<sequence>MTPTNQLILPLAPSTNFSRQAWIQDASNQQAAAWVNQWPDWPAPRIVCVHGEEGSGKTHLAHLWADQAKGVHMDATQAAEKSPYETFTTKQPIALDDVEAVADQEWLFHFYNFIQDTGGSALLLATTPPSRWGVTLPDLSSRLQTIISVEILRPDEHALKAIMIKQFRDRGLIVKPEVVDYLLKLSERSFAQTNRWVLELDRVAATKGRSITIPLIREIFASESAV</sequence>
<dbReference type="InterPro" id="IPR027417">
    <property type="entry name" value="P-loop_NTPase"/>
</dbReference>
<dbReference type="Gene3D" id="3.40.50.300">
    <property type="entry name" value="P-loop containing nucleotide triphosphate hydrolases"/>
    <property type="match status" value="1"/>
</dbReference>
<protein>
    <recommendedName>
        <fullName evidence="1">Hda lid domain-containing protein</fullName>
    </recommendedName>
</protein>
<keyword evidence="3" id="KW-1185">Reference proteome</keyword>
<evidence type="ECO:0000313" key="3">
    <source>
        <dbReference type="Proteomes" id="UP000293550"/>
    </source>
</evidence>
<reference evidence="2 3" key="1">
    <citation type="submission" date="2018-10" db="EMBL/GenBank/DDBJ databases">
        <title>An updated phylogeny of the Alphaproteobacteria reveals that the parasitic Rickettsiales and Holosporales have independent origins.</title>
        <authorList>
            <person name="Munoz-Gomez S.A."/>
            <person name="Hess S."/>
            <person name="Burger G."/>
            <person name="Lang B.F."/>
            <person name="Susko E."/>
            <person name="Slamovits C.H."/>
            <person name="Roger A.J."/>
        </authorList>
    </citation>
    <scope>NUCLEOTIDE SEQUENCE [LARGE SCALE GENOMIC DNA]</scope>
    <source>
        <strain evidence="2">HOLO01</strain>
    </source>
</reference>
<accession>A0A4Q7DF81</accession>
<dbReference type="GO" id="GO:0005886">
    <property type="term" value="C:plasma membrane"/>
    <property type="evidence" value="ECO:0007669"/>
    <property type="project" value="TreeGrafter"/>
</dbReference>
<dbReference type="RefSeq" id="WP_130154493.1">
    <property type="nucleotide sequence ID" value="NZ_SCFB01000015.1"/>
</dbReference>
<proteinExistence type="predicted"/>
<name>A0A4Q7DF81_9PROT</name>
<evidence type="ECO:0000259" key="1">
    <source>
        <dbReference type="Pfam" id="PF22688"/>
    </source>
</evidence>
<dbReference type="InterPro" id="IPR055199">
    <property type="entry name" value="Hda_lid"/>
</dbReference>
<dbReference type="OrthoDB" id="7390113at2"/>
<organism evidence="2 3">
    <name type="scientific">Candidatus Finniella inopinata</name>
    <dbReference type="NCBI Taxonomy" id="1696036"/>
    <lineage>
        <taxon>Bacteria</taxon>
        <taxon>Pseudomonadati</taxon>
        <taxon>Pseudomonadota</taxon>
        <taxon>Alphaproteobacteria</taxon>
        <taxon>Holosporales</taxon>
        <taxon>Candidatus Paracaedibacteraceae</taxon>
        <taxon>Candidatus Finniella</taxon>
    </lineage>
</organism>
<dbReference type="Pfam" id="PF22688">
    <property type="entry name" value="Hda_lid"/>
    <property type="match status" value="1"/>
</dbReference>
<dbReference type="GO" id="GO:0006270">
    <property type="term" value="P:DNA replication initiation"/>
    <property type="evidence" value="ECO:0007669"/>
    <property type="project" value="TreeGrafter"/>
</dbReference>
<comment type="caution">
    <text evidence="2">The sequence shown here is derived from an EMBL/GenBank/DDBJ whole genome shotgun (WGS) entry which is preliminary data.</text>
</comment>
<dbReference type="Gene3D" id="1.10.8.60">
    <property type="match status" value="1"/>
</dbReference>
<dbReference type="EMBL" id="SCFB01000015">
    <property type="protein sequence ID" value="RZI45353.1"/>
    <property type="molecule type" value="Genomic_DNA"/>
</dbReference>
<dbReference type="PANTHER" id="PTHR30050">
    <property type="entry name" value="CHROMOSOMAL REPLICATION INITIATOR PROTEIN DNAA"/>
    <property type="match status" value="1"/>
</dbReference>
<evidence type="ECO:0000313" key="2">
    <source>
        <dbReference type="EMBL" id="RZI45353.1"/>
    </source>
</evidence>
<dbReference type="GO" id="GO:0003688">
    <property type="term" value="F:DNA replication origin binding"/>
    <property type="evidence" value="ECO:0007669"/>
    <property type="project" value="TreeGrafter"/>
</dbReference>
<dbReference type="AlphaFoldDB" id="A0A4Q7DF81"/>
<dbReference type="SUPFAM" id="SSF52540">
    <property type="entry name" value="P-loop containing nucleoside triphosphate hydrolases"/>
    <property type="match status" value="1"/>
</dbReference>